<dbReference type="PANTHER" id="PTHR20992">
    <property type="entry name" value="AT15442P-RELATED"/>
    <property type="match status" value="1"/>
</dbReference>
<proteinExistence type="predicted"/>
<feature type="transmembrane region" description="Helical" evidence="1">
    <location>
        <begin position="112"/>
        <end position="133"/>
    </location>
</feature>
<dbReference type="EMBL" id="CAFBPU010000023">
    <property type="protein sequence ID" value="CAB5033400.1"/>
    <property type="molecule type" value="Genomic_DNA"/>
</dbReference>
<feature type="transmembrane region" description="Helical" evidence="1">
    <location>
        <begin position="220"/>
        <end position="237"/>
    </location>
</feature>
<keyword evidence="1" id="KW-1133">Transmembrane helix</keyword>
<sequence>MLHLRLTVPADRTNDVVRLLSGDVAVAHLAVHVGASRQPPGDVVECDVAREGASLVIEALRDLGIERDGAIVANSPDLVLSRAARESEEAAPGLPSDAVVWEQLEARTYEDVALSATYLVYLAIATMLAGIGVLLDSPILIVGAMVVGPEFGPLAAICVAAVQRRRDVLGRSLIALFVGFPIAMVVTLVFVRLMTAFGLFDASMLTADRPLTSFIWRPDALSFVVAFLAGVVGMLSLTTTKSGALVGVLISVTTVPAAANASVALAYGVTEEFIGSSVQLMLNLLGIVVAGIITLLVQRAWLQRRAMRPARSQDSQSVAEKARRAPRR</sequence>
<dbReference type="PANTHER" id="PTHR20992:SF9">
    <property type="entry name" value="AT15442P-RELATED"/>
    <property type="match status" value="1"/>
</dbReference>
<dbReference type="Pfam" id="PF04087">
    <property type="entry name" value="DUF389"/>
    <property type="match status" value="1"/>
</dbReference>
<feature type="transmembrane region" description="Helical" evidence="1">
    <location>
        <begin position="174"/>
        <end position="200"/>
    </location>
</feature>
<accession>A0A6J7RYP2</accession>
<keyword evidence="1" id="KW-0472">Membrane</keyword>
<protein>
    <submittedName>
        <fullName evidence="3">Unannotated protein</fullName>
    </submittedName>
</protein>
<evidence type="ECO:0000313" key="3">
    <source>
        <dbReference type="EMBL" id="CAB5033400.1"/>
    </source>
</evidence>
<feature type="transmembrane region" description="Helical" evidence="1">
    <location>
        <begin position="139"/>
        <end position="162"/>
    </location>
</feature>
<gene>
    <name evidence="2" type="ORF">UFOPK3752_00966</name>
    <name evidence="3" type="ORF">UFOPK4150_01247</name>
</gene>
<dbReference type="InterPro" id="IPR005240">
    <property type="entry name" value="DUF389"/>
</dbReference>
<reference evidence="3" key="1">
    <citation type="submission" date="2020-05" db="EMBL/GenBank/DDBJ databases">
        <authorList>
            <person name="Chiriac C."/>
            <person name="Salcher M."/>
            <person name="Ghai R."/>
            <person name="Kavagutti S V."/>
        </authorList>
    </citation>
    <scope>NUCLEOTIDE SEQUENCE</scope>
</reference>
<keyword evidence="1" id="KW-0812">Transmembrane</keyword>
<feature type="transmembrane region" description="Helical" evidence="1">
    <location>
        <begin position="244"/>
        <end position="268"/>
    </location>
</feature>
<dbReference type="AlphaFoldDB" id="A0A6J7RYP2"/>
<feature type="transmembrane region" description="Helical" evidence="1">
    <location>
        <begin position="280"/>
        <end position="302"/>
    </location>
</feature>
<organism evidence="3">
    <name type="scientific">freshwater metagenome</name>
    <dbReference type="NCBI Taxonomy" id="449393"/>
    <lineage>
        <taxon>unclassified sequences</taxon>
        <taxon>metagenomes</taxon>
        <taxon>ecological metagenomes</taxon>
    </lineage>
</organism>
<evidence type="ECO:0000313" key="2">
    <source>
        <dbReference type="EMBL" id="CAB4939494.1"/>
    </source>
</evidence>
<evidence type="ECO:0000256" key="1">
    <source>
        <dbReference type="SAM" id="Phobius"/>
    </source>
</evidence>
<name>A0A6J7RYP2_9ZZZZ</name>
<dbReference type="EMBL" id="CAFBND010000030">
    <property type="protein sequence ID" value="CAB4939494.1"/>
    <property type="molecule type" value="Genomic_DNA"/>
</dbReference>